<evidence type="ECO:0000313" key="2">
    <source>
        <dbReference type="EMBL" id="KAH9311553.1"/>
    </source>
</evidence>
<proteinExistence type="predicted"/>
<evidence type="ECO:0000256" key="1">
    <source>
        <dbReference type="SAM" id="MobiDB-lite"/>
    </source>
</evidence>
<accession>A0AA38KZS2</accession>
<keyword evidence="3" id="KW-1185">Reference proteome</keyword>
<name>A0AA38KZS2_TAXCH</name>
<sequence length="66" mass="6753">KGDVGVQGLEGKSYGGRGRVTHEDNESAMKVGDAGHTWGVRENDQIVVGSEEIAEGIGGIGGKETA</sequence>
<feature type="non-terminal residue" evidence="2">
    <location>
        <position position="1"/>
    </location>
</feature>
<dbReference type="AlphaFoldDB" id="A0AA38KZS2"/>
<organism evidence="2 3">
    <name type="scientific">Taxus chinensis</name>
    <name type="common">Chinese yew</name>
    <name type="synonym">Taxus wallichiana var. chinensis</name>
    <dbReference type="NCBI Taxonomy" id="29808"/>
    <lineage>
        <taxon>Eukaryota</taxon>
        <taxon>Viridiplantae</taxon>
        <taxon>Streptophyta</taxon>
        <taxon>Embryophyta</taxon>
        <taxon>Tracheophyta</taxon>
        <taxon>Spermatophyta</taxon>
        <taxon>Pinopsida</taxon>
        <taxon>Pinidae</taxon>
        <taxon>Conifers II</taxon>
        <taxon>Cupressales</taxon>
        <taxon>Taxaceae</taxon>
        <taxon>Taxus</taxon>
    </lineage>
</organism>
<feature type="non-terminal residue" evidence="2">
    <location>
        <position position="66"/>
    </location>
</feature>
<gene>
    <name evidence="2" type="ORF">KI387_026588</name>
</gene>
<protein>
    <submittedName>
        <fullName evidence="2">Uncharacterized protein</fullName>
    </submittedName>
</protein>
<dbReference type="Proteomes" id="UP000824469">
    <property type="component" value="Unassembled WGS sequence"/>
</dbReference>
<comment type="caution">
    <text evidence="2">The sequence shown here is derived from an EMBL/GenBank/DDBJ whole genome shotgun (WGS) entry which is preliminary data.</text>
</comment>
<reference evidence="2 3" key="1">
    <citation type="journal article" date="2021" name="Nat. Plants">
        <title>The Taxus genome provides insights into paclitaxel biosynthesis.</title>
        <authorList>
            <person name="Xiong X."/>
            <person name="Gou J."/>
            <person name="Liao Q."/>
            <person name="Li Y."/>
            <person name="Zhou Q."/>
            <person name="Bi G."/>
            <person name="Li C."/>
            <person name="Du R."/>
            <person name="Wang X."/>
            <person name="Sun T."/>
            <person name="Guo L."/>
            <person name="Liang H."/>
            <person name="Lu P."/>
            <person name="Wu Y."/>
            <person name="Zhang Z."/>
            <person name="Ro D.K."/>
            <person name="Shang Y."/>
            <person name="Huang S."/>
            <person name="Yan J."/>
        </authorList>
    </citation>
    <scope>NUCLEOTIDE SEQUENCE [LARGE SCALE GENOMIC DNA]</scope>
    <source>
        <strain evidence="2">Ta-2019</strain>
    </source>
</reference>
<dbReference type="EMBL" id="JAHRHJ020000006">
    <property type="protein sequence ID" value="KAH9311553.1"/>
    <property type="molecule type" value="Genomic_DNA"/>
</dbReference>
<feature type="region of interest" description="Disordered" evidence="1">
    <location>
        <begin position="1"/>
        <end position="29"/>
    </location>
</feature>
<evidence type="ECO:0000313" key="3">
    <source>
        <dbReference type="Proteomes" id="UP000824469"/>
    </source>
</evidence>